<dbReference type="Proteomes" id="UP000824998">
    <property type="component" value="Unassembled WGS sequence"/>
</dbReference>
<dbReference type="EMBL" id="MU251377">
    <property type="protein sequence ID" value="KAG9237980.1"/>
    <property type="molecule type" value="Genomic_DNA"/>
</dbReference>
<proteinExistence type="predicted"/>
<gene>
    <name evidence="3" type="ORF">BJ875DRAFT_101852</name>
</gene>
<organism evidence="3 4">
    <name type="scientific">Amylocarpus encephaloides</name>
    <dbReference type="NCBI Taxonomy" id="45428"/>
    <lineage>
        <taxon>Eukaryota</taxon>
        <taxon>Fungi</taxon>
        <taxon>Dikarya</taxon>
        <taxon>Ascomycota</taxon>
        <taxon>Pezizomycotina</taxon>
        <taxon>Leotiomycetes</taxon>
        <taxon>Helotiales</taxon>
        <taxon>Helotiales incertae sedis</taxon>
        <taxon>Amylocarpus</taxon>
    </lineage>
</organism>
<evidence type="ECO:0000256" key="1">
    <source>
        <dbReference type="SAM" id="MobiDB-lite"/>
    </source>
</evidence>
<comment type="caution">
    <text evidence="3">The sequence shown here is derived from an EMBL/GenBank/DDBJ whole genome shotgun (WGS) entry which is preliminary data.</text>
</comment>
<feature type="compositionally biased region" description="Polar residues" evidence="1">
    <location>
        <begin position="177"/>
        <end position="192"/>
    </location>
</feature>
<feature type="compositionally biased region" description="Low complexity" evidence="1">
    <location>
        <begin position="32"/>
        <end position="46"/>
    </location>
</feature>
<protein>
    <submittedName>
        <fullName evidence="3">Uncharacterized protein</fullName>
    </submittedName>
</protein>
<reference evidence="3" key="1">
    <citation type="journal article" date="2021" name="IMA Fungus">
        <title>Genomic characterization of three marine fungi, including Emericellopsis atlantica sp. nov. with signatures of a generalist lifestyle and marine biomass degradation.</title>
        <authorList>
            <person name="Hagestad O.C."/>
            <person name="Hou L."/>
            <person name="Andersen J.H."/>
            <person name="Hansen E.H."/>
            <person name="Altermark B."/>
            <person name="Li C."/>
            <person name="Kuhnert E."/>
            <person name="Cox R.J."/>
            <person name="Crous P.W."/>
            <person name="Spatafora J.W."/>
            <person name="Lail K."/>
            <person name="Amirebrahimi M."/>
            <person name="Lipzen A."/>
            <person name="Pangilinan J."/>
            <person name="Andreopoulos W."/>
            <person name="Hayes R.D."/>
            <person name="Ng V."/>
            <person name="Grigoriev I.V."/>
            <person name="Jackson S.A."/>
            <person name="Sutton T.D.S."/>
            <person name="Dobson A.D.W."/>
            <person name="Rama T."/>
        </authorList>
    </citation>
    <scope>NUCLEOTIDE SEQUENCE</scope>
    <source>
        <strain evidence="3">TRa018bII</strain>
    </source>
</reference>
<feature type="compositionally biased region" description="Basic residues" evidence="1">
    <location>
        <begin position="144"/>
        <end position="157"/>
    </location>
</feature>
<name>A0A9P7YRQ3_9HELO</name>
<accession>A0A9P7YRQ3</accession>
<feature type="compositionally biased region" description="Low complexity" evidence="1">
    <location>
        <begin position="64"/>
        <end position="76"/>
    </location>
</feature>
<evidence type="ECO:0000313" key="3">
    <source>
        <dbReference type="EMBL" id="KAG9237980.1"/>
    </source>
</evidence>
<feature type="chain" id="PRO_5040237961" evidence="2">
    <location>
        <begin position="21"/>
        <end position="192"/>
    </location>
</feature>
<feature type="region of interest" description="Disordered" evidence="1">
    <location>
        <begin position="24"/>
        <end position="76"/>
    </location>
</feature>
<sequence>MHFSAFIVAALATGAPLAFAHDHHHGSGAIRPTGYPTGGYPHPSGGFAHPSGKRPHRTRKSKTKTATTTEEGVPTSTLTVEERSNVAHWNQLAARQADSSDEASVAGSFTGRFPMPTGTGFAGPSGGYAKPSGKPCSDDDVFKGKGKAHSTGGRRPRPTGFPRPSGRPHHSFETKTMRPTATTQSESVATFI</sequence>
<feature type="signal peptide" evidence="2">
    <location>
        <begin position="1"/>
        <end position="20"/>
    </location>
</feature>
<dbReference type="AlphaFoldDB" id="A0A9P7YRQ3"/>
<feature type="compositionally biased region" description="Basic residues" evidence="1">
    <location>
        <begin position="51"/>
        <end position="63"/>
    </location>
</feature>
<keyword evidence="2" id="KW-0732">Signal</keyword>
<evidence type="ECO:0000313" key="4">
    <source>
        <dbReference type="Proteomes" id="UP000824998"/>
    </source>
</evidence>
<keyword evidence="4" id="KW-1185">Reference proteome</keyword>
<evidence type="ECO:0000256" key="2">
    <source>
        <dbReference type="SAM" id="SignalP"/>
    </source>
</evidence>
<feature type="region of interest" description="Disordered" evidence="1">
    <location>
        <begin position="116"/>
        <end position="192"/>
    </location>
</feature>